<evidence type="ECO:0000313" key="2">
    <source>
        <dbReference type="Proteomes" id="UP000076738"/>
    </source>
</evidence>
<protein>
    <submittedName>
        <fullName evidence="1">Uncharacterized protein</fullName>
    </submittedName>
</protein>
<accession>A0A167IR60</accession>
<gene>
    <name evidence="1" type="ORF">CALVIDRAFT_290331</name>
</gene>
<name>A0A167IR60_CALVF</name>
<organism evidence="1 2">
    <name type="scientific">Calocera viscosa (strain TUFC12733)</name>
    <dbReference type="NCBI Taxonomy" id="1330018"/>
    <lineage>
        <taxon>Eukaryota</taxon>
        <taxon>Fungi</taxon>
        <taxon>Dikarya</taxon>
        <taxon>Basidiomycota</taxon>
        <taxon>Agaricomycotina</taxon>
        <taxon>Dacrymycetes</taxon>
        <taxon>Dacrymycetales</taxon>
        <taxon>Dacrymycetaceae</taxon>
        <taxon>Calocera</taxon>
    </lineage>
</organism>
<dbReference type="AlphaFoldDB" id="A0A167IR60"/>
<keyword evidence="2" id="KW-1185">Reference proteome</keyword>
<proteinExistence type="predicted"/>
<sequence>MAEPGHHYRRTKAGPIAEEDRLYRRFGGDYIAEPTMSYHRAWSCPTAESRQGLSPSTGACYDRATGVPSPSLGRSYHRDLGRPYFIAEPCERYHRAWPTLWPRPVQPYGRTALMAEPGESMSETRQPYGRALSRSMSETHLPYVRTLLAQSDCRANSASWSSLASSKAESPSPNTETMYPIAEPVSPNAACLIAESTQPYGRTQLDL</sequence>
<dbReference type="EMBL" id="KV417306">
    <property type="protein sequence ID" value="KZO92875.1"/>
    <property type="molecule type" value="Genomic_DNA"/>
</dbReference>
<dbReference type="Proteomes" id="UP000076738">
    <property type="component" value="Unassembled WGS sequence"/>
</dbReference>
<reference evidence="1 2" key="1">
    <citation type="journal article" date="2016" name="Mol. Biol. Evol.">
        <title>Comparative Genomics of Early-Diverging Mushroom-Forming Fungi Provides Insights into the Origins of Lignocellulose Decay Capabilities.</title>
        <authorList>
            <person name="Nagy L.G."/>
            <person name="Riley R."/>
            <person name="Tritt A."/>
            <person name="Adam C."/>
            <person name="Daum C."/>
            <person name="Floudas D."/>
            <person name="Sun H."/>
            <person name="Yadav J.S."/>
            <person name="Pangilinan J."/>
            <person name="Larsson K.H."/>
            <person name="Matsuura K."/>
            <person name="Barry K."/>
            <person name="Labutti K."/>
            <person name="Kuo R."/>
            <person name="Ohm R.A."/>
            <person name="Bhattacharya S.S."/>
            <person name="Shirouzu T."/>
            <person name="Yoshinaga Y."/>
            <person name="Martin F.M."/>
            <person name="Grigoriev I.V."/>
            <person name="Hibbett D.S."/>
        </authorList>
    </citation>
    <scope>NUCLEOTIDE SEQUENCE [LARGE SCALE GENOMIC DNA]</scope>
    <source>
        <strain evidence="1 2">TUFC12733</strain>
    </source>
</reference>
<evidence type="ECO:0000313" key="1">
    <source>
        <dbReference type="EMBL" id="KZO92875.1"/>
    </source>
</evidence>